<dbReference type="UniPathway" id="UPA00363">
    <property type="reaction ID" value="UER00861"/>
</dbReference>
<dbReference type="EC" id="6.4.1.4" evidence="3"/>
<comment type="pathway">
    <text evidence="2">Amino-acid degradation; L-leucine degradation; (S)-3-hydroxy-3-methylglutaryl-CoA from 3-isovaleryl-CoA: step 2/3.</text>
</comment>
<dbReference type="PROSITE" id="PS50989">
    <property type="entry name" value="COA_CT_CTER"/>
    <property type="match status" value="1"/>
</dbReference>
<dbReference type="OrthoDB" id="439921at2759"/>
<dbReference type="STRING" id="29172.A0A0D8XE55"/>
<gene>
    <name evidence="10" type="ORF">DICVIV_11965</name>
</gene>
<dbReference type="EMBL" id="KN716717">
    <property type="protein sequence ID" value="KJH42047.1"/>
    <property type="molecule type" value="Genomic_DNA"/>
</dbReference>
<evidence type="ECO:0000256" key="3">
    <source>
        <dbReference type="ARBA" id="ARBA00026116"/>
    </source>
</evidence>
<dbReference type="InterPro" id="IPR029045">
    <property type="entry name" value="ClpP/crotonase-like_dom_sf"/>
</dbReference>
<dbReference type="PROSITE" id="PS50980">
    <property type="entry name" value="COA_CT_NTER"/>
    <property type="match status" value="1"/>
</dbReference>
<comment type="catalytic activity">
    <reaction evidence="7">
        <text>3-methylbut-2-enoyl-CoA + hydrogencarbonate + ATP = 3-methyl-(2E)-glutaconyl-CoA + ADP + phosphate + H(+)</text>
        <dbReference type="Rhea" id="RHEA:13589"/>
        <dbReference type="ChEBI" id="CHEBI:15378"/>
        <dbReference type="ChEBI" id="CHEBI:17544"/>
        <dbReference type="ChEBI" id="CHEBI:30616"/>
        <dbReference type="ChEBI" id="CHEBI:43474"/>
        <dbReference type="ChEBI" id="CHEBI:57344"/>
        <dbReference type="ChEBI" id="CHEBI:57346"/>
        <dbReference type="ChEBI" id="CHEBI:456216"/>
        <dbReference type="EC" id="6.4.1.4"/>
    </reaction>
</comment>
<evidence type="ECO:0000256" key="7">
    <source>
        <dbReference type="ARBA" id="ARBA00052347"/>
    </source>
</evidence>
<dbReference type="GO" id="GO:0004485">
    <property type="term" value="F:methylcrotonoyl-CoA carboxylase activity"/>
    <property type="evidence" value="ECO:0007669"/>
    <property type="project" value="UniProtKB-EC"/>
</dbReference>
<proteinExistence type="inferred from homology"/>
<evidence type="ECO:0000259" key="8">
    <source>
        <dbReference type="PROSITE" id="PS50980"/>
    </source>
</evidence>
<evidence type="ECO:0000313" key="10">
    <source>
        <dbReference type="EMBL" id="KJH42047.1"/>
    </source>
</evidence>
<comment type="similarity">
    <text evidence="1">Belongs to the AccD/PCCB family.</text>
</comment>
<keyword evidence="10" id="KW-0808">Transferase</keyword>
<dbReference type="InterPro" id="IPR011763">
    <property type="entry name" value="COA_CT_C"/>
</dbReference>
<evidence type="ECO:0000256" key="2">
    <source>
        <dbReference type="ARBA" id="ARBA00025711"/>
    </source>
</evidence>
<dbReference type="GO" id="GO:1905202">
    <property type="term" value="C:methylcrotonoyl-CoA carboxylase complex"/>
    <property type="evidence" value="ECO:0007669"/>
    <property type="project" value="TreeGrafter"/>
</dbReference>
<evidence type="ECO:0000256" key="1">
    <source>
        <dbReference type="ARBA" id="ARBA00006102"/>
    </source>
</evidence>
<protein>
    <recommendedName>
        <fullName evidence="3">methylcrotonoyl-CoA carboxylase</fullName>
        <ecNumber evidence="3">6.4.1.4</ecNumber>
    </recommendedName>
    <alternativeName>
        <fullName evidence="6">3-methylcrotonyl-CoA carboxylase 2</fullName>
    </alternativeName>
    <alternativeName>
        <fullName evidence="4">3-methylcrotonyl-CoA carboxylase non-biotin-containing subunit</fullName>
    </alternativeName>
    <alternativeName>
        <fullName evidence="5">3-methylcrotonyl-CoA:carbon dioxide ligase subunit beta</fullName>
    </alternativeName>
</protein>
<dbReference type="PANTHER" id="PTHR22855">
    <property type="entry name" value="ACETYL, PROPIONYL, PYRUVATE, AND GLUTACONYL CARBOXYLASE-RELATED"/>
    <property type="match status" value="1"/>
</dbReference>
<reference evidence="11" key="2">
    <citation type="journal article" date="2016" name="Sci. Rep.">
        <title>Dictyocaulus viviparus genome, variome and transcriptome elucidate lungworm biology and support future intervention.</title>
        <authorList>
            <person name="McNulty S.N."/>
            <person name="Strube C."/>
            <person name="Rosa B.A."/>
            <person name="Martin J.C."/>
            <person name="Tyagi R."/>
            <person name="Choi Y.J."/>
            <person name="Wang Q."/>
            <person name="Hallsworth Pepin K."/>
            <person name="Zhang X."/>
            <person name="Ozersky P."/>
            <person name="Wilson R.K."/>
            <person name="Sternberg P.W."/>
            <person name="Gasser R.B."/>
            <person name="Mitreva M."/>
        </authorList>
    </citation>
    <scope>NUCLEOTIDE SEQUENCE [LARGE SCALE GENOMIC DNA]</scope>
    <source>
        <strain evidence="11">HannoverDv2000</strain>
    </source>
</reference>
<evidence type="ECO:0000256" key="4">
    <source>
        <dbReference type="ARBA" id="ARBA00031109"/>
    </source>
</evidence>
<dbReference type="GO" id="GO:0016740">
    <property type="term" value="F:transferase activity"/>
    <property type="evidence" value="ECO:0007669"/>
    <property type="project" value="UniProtKB-KW"/>
</dbReference>
<feature type="domain" description="CoA carboxyltransferase N-terminal" evidence="8">
    <location>
        <begin position="35"/>
        <end position="322"/>
    </location>
</feature>
<dbReference type="InterPro" id="IPR011762">
    <property type="entry name" value="COA_CT_N"/>
</dbReference>
<dbReference type="Pfam" id="PF01039">
    <property type="entry name" value="Carboxyl_trans"/>
    <property type="match status" value="2"/>
</dbReference>
<dbReference type="InterPro" id="IPR045190">
    <property type="entry name" value="MCCB/AccD1-like"/>
</dbReference>
<dbReference type="GO" id="GO:0006552">
    <property type="term" value="P:L-leucine catabolic process"/>
    <property type="evidence" value="ECO:0007669"/>
    <property type="project" value="UniProtKB-UniPathway"/>
</dbReference>
<keyword evidence="11" id="KW-1185">Reference proteome</keyword>
<dbReference type="SUPFAM" id="SSF52096">
    <property type="entry name" value="ClpP/crotonase"/>
    <property type="match status" value="2"/>
</dbReference>
<dbReference type="InterPro" id="IPR034733">
    <property type="entry name" value="AcCoA_carboxyl_beta"/>
</dbReference>
<accession>A0A0D8XE55</accession>
<feature type="non-terminal residue" evidence="10">
    <location>
        <position position="1"/>
    </location>
</feature>
<dbReference type="Proteomes" id="UP000053766">
    <property type="component" value="Unassembled WGS sequence"/>
</dbReference>
<evidence type="ECO:0000259" key="9">
    <source>
        <dbReference type="PROSITE" id="PS50989"/>
    </source>
</evidence>
<evidence type="ECO:0000313" key="11">
    <source>
        <dbReference type="Proteomes" id="UP000053766"/>
    </source>
</evidence>
<sequence>ARSYHYFGSIAQQWDPIETSVDTNSQEYQQNFFQMQEIVDDLQQKIAKIVEGGGEKARALHKSRGKMLARERVNTLIDPGTPFLELSQLAGYHLYENEEVPAGGIVTGIASVAGRICVIVANDATVKGGTYYPITVKKHLRAQDIARENGLPCIYLVDSGGANLPRQADIFADREHFGRIFYNQVVHNVFLAWYLGVFCFMKSKSCTKYTKVFQATLSGQGIPQLAVVMGSCTAGGAYVPAMSDQAIIVKGNGTVFLGGPPLVRAATGEEISAEELGGADLHCNESGVTDYFAHNEEHALYLARKAVAGMAPSENEMRLVEHCEEPLYSADELFGIVGVNLKKTFEVREVIARIVDGSRFDEFKERYGSTLVTGLARIFGQEVGIIANNGVLFSESALKGAHFIELCCQRKIPLVFLQNITGFMVSVY</sequence>
<dbReference type="AlphaFoldDB" id="A0A0D8XE55"/>
<evidence type="ECO:0000256" key="5">
    <source>
        <dbReference type="ARBA" id="ARBA00031237"/>
    </source>
</evidence>
<reference evidence="10 11" key="1">
    <citation type="submission" date="2013-11" db="EMBL/GenBank/DDBJ databases">
        <title>Draft genome of the bovine lungworm Dictyocaulus viviparus.</title>
        <authorList>
            <person name="Mitreva M."/>
        </authorList>
    </citation>
    <scope>NUCLEOTIDE SEQUENCE [LARGE SCALE GENOMIC DNA]</scope>
    <source>
        <strain evidence="10 11">HannoverDv2000</strain>
    </source>
</reference>
<dbReference type="PANTHER" id="PTHR22855:SF13">
    <property type="entry name" value="METHYLCROTONOYL-COA CARBOXYLASE BETA CHAIN, MITOCHONDRIAL"/>
    <property type="match status" value="1"/>
</dbReference>
<dbReference type="GO" id="GO:0005739">
    <property type="term" value="C:mitochondrion"/>
    <property type="evidence" value="ECO:0007669"/>
    <property type="project" value="TreeGrafter"/>
</dbReference>
<organism evidence="10 11">
    <name type="scientific">Dictyocaulus viviparus</name>
    <name type="common">Bovine lungworm</name>
    <dbReference type="NCBI Taxonomy" id="29172"/>
    <lineage>
        <taxon>Eukaryota</taxon>
        <taxon>Metazoa</taxon>
        <taxon>Ecdysozoa</taxon>
        <taxon>Nematoda</taxon>
        <taxon>Chromadorea</taxon>
        <taxon>Rhabditida</taxon>
        <taxon>Rhabditina</taxon>
        <taxon>Rhabditomorpha</taxon>
        <taxon>Strongyloidea</taxon>
        <taxon>Metastrongylidae</taxon>
        <taxon>Dictyocaulus</taxon>
    </lineage>
</organism>
<dbReference type="Gene3D" id="3.90.226.10">
    <property type="entry name" value="2-enoyl-CoA Hydratase, Chain A, domain 1"/>
    <property type="match status" value="2"/>
</dbReference>
<name>A0A0D8XE55_DICVI</name>
<feature type="domain" description="CoA carboxyltransferase C-terminal" evidence="9">
    <location>
        <begin position="325"/>
        <end position="428"/>
    </location>
</feature>
<evidence type="ECO:0000256" key="6">
    <source>
        <dbReference type="ARBA" id="ARBA00031404"/>
    </source>
</evidence>